<dbReference type="Gene3D" id="3.40.50.1440">
    <property type="entry name" value="Tubulin/FtsZ, GTPase domain"/>
    <property type="match status" value="1"/>
</dbReference>
<keyword evidence="2" id="KW-0493">Microtubule</keyword>
<feature type="domain" description="Tubulin/FtsZ GTPase" evidence="5">
    <location>
        <begin position="46"/>
        <end position="233"/>
    </location>
</feature>
<keyword evidence="4" id="KW-0342">GTP-binding</keyword>
<dbReference type="GO" id="GO:0005874">
    <property type="term" value="C:microtubule"/>
    <property type="evidence" value="ECO:0007669"/>
    <property type="project" value="UniProtKB-KW"/>
</dbReference>
<dbReference type="PANTHER" id="PTHR11588">
    <property type="entry name" value="TUBULIN"/>
    <property type="match status" value="1"/>
</dbReference>
<dbReference type="WBParaSite" id="TCNE_0001139301-mRNA-1">
    <property type="protein sequence ID" value="TCNE_0001139301-mRNA-1"/>
    <property type="gene ID" value="TCNE_0001139301"/>
</dbReference>
<dbReference type="InterPro" id="IPR003008">
    <property type="entry name" value="Tubulin_FtsZ_GTPase"/>
</dbReference>
<name>A0A183USC3_TOXCA</name>
<dbReference type="InterPro" id="IPR037103">
    <property type="entry name" value="Tubulin/FtsZ-like_C"/>
</dbReference>
<keyword evidence="6" id="KW-1185">Reference proteome</keyword>
<dbReference type="InterPro" id="IPR036525">
    <property type="entry name" value="Tubulin/FtsZ_GTPase_sf"/>
</dbReference>
<reference evidence="7" key="1">
    <citation type="submission" date="2016-06" db="UniProtKB">
        <authorList>
            <consortium name="WormBaseParasite"/>
        </authorList>
    </citation>
    <scope>IDENTIFICATION</scope>
</reference>
<dbReference type="InterPro" id="IPR008280">
    <property type="entry name" value="Tub_FtsZ_C"/>
</dbReference>
<dbReference type="InterPro" id="IPR023123">
    <property type="entry name" value="Tubulin_C"/>
</dbReference>
<sequence>MSRFISPLNPKIGDRQLRSIEEARVRGSHILHAVFGNIFRERFSLEKQVRLQAHFTNREIALQLPRSYPYIVIHCLGREIRTGTYKQLFHAEQMLRKTRQTVMLLATKPSARKSSTWCAIESDVWPKIAQACKFRLRLVVDGASIGQLSRKSKLEFAIYPAPEVSTVVVGPYNSILTAHATLDHSDCTFVVDYEAIYDICRRNLNIERPSYTSLNRLVSQMVSSITSSLRFDGTLNVDLNGFQTNLVPYPRIHFVLAYHEVLSVNDITNACFEPVNRMIKISVGINYQPPTVMLGGDLAELSKAVCMLANTQECGEDCLQVAGAWAKIAHKFDLMYAKRGFVRWYLGEGMEKGEFSDARDDLAALEED</sequence>
<dbReference type="SMART" id="SM00864">
    <property type="entry name" value="Tubulin"/>
    <property type="match status" value="1"/>
</dbReference>
<dbReference type="GO" id="GO:0007017">
    <property type="term" value="P:microtubule-based process"/>
    <property type="evidence" value="ECO:0007669"/>
    <property type="project" value="InterPro"/>
</dbReference>
<accession>A0A183USC3</accession>
<dbReference type="Gene3D" id="3.30.1330.20">
    <property type="entry name" value="Tubulin/FtsZ, C-terminal domain"/>
    <property type="match status" value="1"/>
</dbReference>
<dbReference type="SUPFAM" id="SSF55307">
    <property type="entry name" value="Tubulin C-terminal domain-like"/>
    <property type="match status" value="1"/>
</dbReference>
<evidence type="ECO:0000256" key="2">
    <source>
        <dbReference type="ARBA" id="ARBA00022701"/>
    </source>
</evidence>
<dbReference type="Proteomes" id="UP000050794">
    <property type="component" value="Unassembled WGS sequence"/>
</dbReference>
<dbReference type="InterPro" id="IPR000217">
    <property type="entry name" value="Tubulin"/>
</dbReference>
<dbReference type="GO" id="GO:0005525">
    <property type="term" value="F:GTP binding"/>
    <property type="evidence" value="ECO:0007669"/>
    <property type="project" value="UniProtKB-KW"/>
</dbReference>
<protein>
    <submittedName>
        <fullName evidence="7">Tubulin domain-containing protein</fullName>
    </submittedName>
</protein>
<evidence type="ECO:0000256" key="3">
    <source>
        <dbReference type="ARBA" id="ARBA00022741"/>
    </source>
</evidence>
<evidence type="ECO:0000259" key="5">
    <source>
        <dbReference type="SMART" id="SM00864"/>
    </source>
</evidence>
<comment type="similarity">
    <text evidence="1">Belongs to the tubulin family.</text>
</comment>
<evidence type="ECO:0000256" key="4">
    <source>
        <dbReference type="ARBA" id="ARBA00023134"/>
    </source>
</evidence>
<evidence type="ECO:0000313" key="7">
    <source>
        <dbReference type="WBParaSite" id="TCNE_0001139301-mRNA-1"/>
    </source>
</evidence>
<dbReference type="PRINTS" id="PR01161">
    <property type="entry name" value="TUBULIN"/>
</dbReference>
<organism evidence="6 7">
    <name type="scientific">Toxocara canis</name>
    <name type="common">Canine roundworm</name>
    <dbReference type="NCBI Taxonomy" id="6265"/>
    <lineage>
        <taxon>Eukaryota</taxon>
        <taxon>Metazoa</taxon>
        <taxon>Ecdysozoa</taxon>
        <taxon>Nematoda</taxon>
        <taxon>Chromadorea</taxon>
        <taxon>Rhabditida</taxon>
        <taxon>Spirurina</taxon>
        <taxon>Ascaridomorpha</taxon>
        <taxon>Ascaridoidea</taxon>
        <taxon>Toxocaridae</taxon>
        <taxon>Toxocara</taxon>
    </lineage>
</organism>
<evidence type="ECO:0000256" key="1">
    <source>
        <dbReference type="ARBA" id="ARBA00009636"/>
    </source>
</evidence>
<dbReference type="AlphaFoldDB" id="A0A183USC3"/>
<keyword evidence="3" id="KW-0547">Nucleotide-binding</keyword>
<proteinExistence type="inferred from homology"/>
<dbReference type="Gene3D" id="1.10.287.600">
    <property type="entry name" value="Helix hairpin bin"/>
    <property type="match status" value="1"/>
</dbReference>
<dbReference type="SUPFAM" id="SSF52490">
    <property type="entry name" value="Tubulin nucleotide-binding domain-like"/>
    <property type="match status" value="1"/>
</dbReference>
<evidence type="ECO:0000313" key="6">
    <source>
        <dbReference type="Proteomes" id="UP000050794"/>
    </source>
</evidence>